<proteinExistence type="predicted"/>
<keyword evidence="2" id="KW-1185">Reference proteome</keyword>
<dbReference type="Proteomes" id="UP000515733">
    <property type="component" value="Chromosome"/>
</dbReference>
<organism evidence="1 2">
    <name type="scientific">Denitratisoma oestradiolicum</name>
    <dbReference type="NCBI Taxonomy" id="311182"/>
    <lineage>
        <taxon>Bacteria</taxon>
        <taxon>Pseudomonadati</taxon>
        <taxon>Pseudomonadota</taxon>
        <taxon>Betaproteobacteria</taxon>
        <taxon>Nitrosomonadales</taxon>
        <taxon>Sterolibacteriaceae</taxon>
        <taxon>Denitratisoma</taxon>
    </lineage>
</organism>
<dbReference type="AlphaFoldDB" id="A0A6S6YQ85"/>
<reference evidence="1 2" key="1">
    <citation type="submission" date="2020-03" db="EMBL/GenBank/DDBJ databases">
        <authorList>
            <consortium name="Genoscope - CEA"/>
            <person name="William W."/>
        </authorList>
    </citation>
    <scope>NUCLEOTIDE SEQUENCE [LARGE SCALE GENOMIC DNA]</scope>
    <source>
        <strain evidence="2">DSM 16959</strain>
    </source>
</reference>
<accession>A0A6S6YQ85</accession>
<sequence>MFPLRLVLVQGSVRIVRRLAFPVWGYFGFAKIAPSAPCVSLFDPSPGHNLPGYYDRC</sequence>
<evidence type="ECO:0000313" key="2">
    <source>
        <dbReference type="Proteomes" id="UP000515733"/>
    </source>
</evidence>
<evidence type="ECO:0000313" key="1">
    <source>
        <dbReference type="EMBL" id="CAB1369932.1"/>
    </source>
</evidence>
<dbReference type="KEGG" id="doe:DENOEST_2767"/>
<gene>
    <name evidence="1" type="ORF">DENOEST_2767</name>
</gene>
<protein>
    <submittedName>
        <fullName evidence="1">Uncharacterized protein</fullName>
    </submittedName>
</protein>
<name>A0A6S6YQ85_9PROT</name>
<dbReference type="EMBL" id="LR778301">
    <property type="protein sequence ID" value="CAB1369932.1"/>
    <property type="molecule type" value="Genomic_DNA"/>
</dbReference>